<evidence type="ECO:0000313" key="2">
    <source>
        <dbReference type="EMBL" id="MPM27837.1"/>
    </source>
</evidence>
<gene>
    <name evidence="2" type="ORF">SDC9_74351</name>
</gene>
<evidence type="ECO:0000256" key="1">
    <source>
        <dbReference type="SAM" id="MobiDB-lite"/>
    </source>
</evidence>
<reference evidence="2" key="1">
    <citation type="submission" date="2019-08" db="EMBL/GenBank/DDBJ databases">
        <authorList>
            <person name="Kucharzyk K."/>
            <person name="Murdoch R.W."/>
            <person name="Higgins S."/>
            <person name="Loffler F."/>
        </authorList>
    </citation>
    <scope>NUCLEOTIDE SEQUENCE</scope>
</reference>
<organism evidence="2">
    <name type="scientific">bioreactor metagenome</name>
    <dbReference type="NCBI Taxonomy" id="1076179"/>
    <lineage>
        <taxon>unclassified sequences</taxon>
        <taxon>metagenomes</taxon>
        <taxon>ecological metagenomes</taxon>
    </lineage>
</organism>
<sequence>MDERAGLATGAVHRQRVADRGLHQEAVEHGAVVTVVVEAVDQTLVALGLGGVGAPDDALVQVGDPEPVVLHVVGEEQLVEGLGHVVDRARIRRVEDLLLDRLAAVLARDLDVQVALGDLHPGGAVAVHTHRAEVDDVDVQPGLHHRGEQVVGGVHVVVDRVALVPGVLHGVRGGTLLGEVHHRVGPLELEQGQQAVVVLGQVDVAEPDLLARHLTPGRQSVLDRGDRGERLGPQLLVDRAAGQVVDDDDLIAPVGQVQCGRPATETVAAEDQNFHNASRCTPATDPPAARPTITHGPRRSAPSWPARAATLRDRMRGTPDATKEEEADDGRTQGPTARGHEGRHEGP</sequence>
<feature type="compositionally biased region" description="Basic and acidic residues" evidence="1">
    <location>
        <begin position="338"/>
        <end position="347"/>
    </location>
</feature>
<feature type="region of interest" description="Disordered" evidence="1">
    <location>
        <begin position="275"/>
        <end position="347"/>
    </location>
</feature>
<name>A0A644YHT2_9ZZZZ</name>
<feature type="compositionally biased region" description="Low complexity" evidence="1">
    <location>
        <begin position="290"/>
        <end position="309"/>
    </location>
</feature>
<accession>A0A644YHT2</accession>
<feature type="compositionally biased region" description="Basic and acidic residues" evidence="1">
    <location>
        <begin position="310"/>
        <end position="324"/>
    </location>
</feature>
<dbReference type="EMBL" id="VSSQ01005098">
    <property type="protein sequence ID" value="MPM27837.1"/>
    <property type="molecule type" value="Genomic_DNA"/>
</dbReference>
<comment type="caution">
    <text evidence="2">The sequence shown here is derived from an EMBL/GenBank/DDBJ whole genome shotgun (WGS) entry which is preliminary data.</text>
</comment>
<protein>
    <submittedName>
        <fullName evidence="2">Uncharacterized protein</fullName>
    </submittedName>
</protein>
<proteinExistence type="predicted"/>
<dbReference type="AlphaFoldDB" id="A0A644YHT2"/>